<dbReference type="GO" id="GO:0022857">
    <property type="term" value="F:transmembrane transporter activity"/>
    <property type="evidence" value="ECO:0007669"/>
    <property type="project" value="TreeGrafter"/>
</dbReference>
<evidence type="ECO:0000313" key="6">
    <source>
        <dbReference type="Proteomes" id="UP000184245"/>
    </source>
</evidence>
<name>A0A1M4ZG23_9CLOT</name>
<sequence length="224" mass="24907">MEICVNGVSKIYGKGESQIIALDQADMVIGETDFLSIMGPSGSGKSTLLHIISGLDTPTRGTVTYNGRNIHRGSDKELSALRRQKVGFVFQQFHLLPVLTVRENILMPLLLDRRKPDEEYLSFLMEILGLKNRLDHLPGQLSGGQKQRAAIARALSAKPEIIFADEPTGNLDSRNGKEVMELLLAIHREMKKALVIITHDPRIAEQAGRQFVMADGILREVERL</sequence>
<dbReference type="AlphaFoldDB" id="A0A1M4ZG23"/>
<evidence type="ECO:0000259" key="4">
    <source>
        <dbReference type="PROSITE" id="PS50893"/>
    </source>
</evidence>
<dbReference type="FunFam" id="3.40.50.300:FF:000032">
    <property type="entry name" value="Export ABC transporter ATP-binding protein"/>
    <property type="match status" value="1"/>
</dbReference>
<keyword evidence="3 5" id="KW-0067">ATP-binding</keyword>
<reference evidence="5 6" key="1">
    <citation type="submission" date="2016-11" db="EMBL/GenBank/DDBJ databases">
        <authorList>
            <person name="Jaros S."/>
            <person name="Januszkiewicz K."/>
            <person name="Wedrychowicz H."/>
        </authorList>
    </citation>
    <scope>NUCLEOTIDE SEQUENCE [LARGE SCALE GENOMIC DNA]</scope>
    <source>
        <strain evidence="5 6">DSM 17459</strain>
    </source>
</reference>
<dbReference type="SMART" id="SM00382">
    <property type="entry name" value="AAA"/>
    <property type="match status" value="1"/>
</dbReference>
<evidence type="ECO:0000256" key="1">
    <source>
        <dbReference type="ARBA" id="ARBA00022448"/>
    </source>
</evidence>
<proteinExistence type="predicted"/>
<dbReference type="STRING" id="1122155.SAMN02745158_02741"/>
<dbReference type="PANTHER" id="PTHR24220">
    <property type="entry name" value="IMPORT ATP-BINDING PROTEIN"/>
    <property type="match status" value="1"/>
</dbReference>
<protein>
    <submittedName>
        <fullName evidence="5">Putative ABC transport system ATP-binding protein</fullName>
    </submittedName>
</protein>
<dbReference type="InterPro" id="IPR003593">
    <property type="entry name" value="AAA+_ATPase"/>
</dbReference>
<organism evidence="5 6">
    <name type="scientific">Lactonifactor longoviformis DSM 17459</name>
    <dbReference type="NCBI Taxonomy" id="1122155"/>
    <lineage>
        <taxon>Bacteria</taxon>
        <taxon>Bacillati</taxon>
        <taxon>Bacillota</taxon>
        <taxon>Clostridia</taxon>
        <taxon>Eubacteriales</taxon>
        <taxon>Clostridiaceae</taxon>
        <taxon>Lactonifactor</taxon>
    </lineage>
</organism>
<dbReference type="GO" id="GO:0005886">
    <property type="term" value="C:plasma membrane"/>
    <property type="evidence" value="ECO:0007669"/>
    <property type="project" value="TreeGrafter"/>
</dbReference>
<dbReference type="PROSITE" id="PS00211">
    <property type="entry name" value="ABC_TRANSPORTER_1"/>
    <property type="match status" value="1"/>
</dbReference>
<dbReference type="InterPro" id="IPR017871">
    <property type="entry name" value="ABC_transporter-like_CS"/>
</dbReference>
<dbReference type="InterPro" id="IPR027417">
    <property type="entry name" value="P-loop_NTPase"/>
</dbReference>
<dbReference type="PROSITE" id="PS50893">
    <property type="entry name" value="ABC_TRANSPORTER_2"/>
    <property type="match status" value="1"/>
</dbReference>
<dbReference type="Pfam" id="PF00005">
    <property type="entry name" value="ABC_tran"/>
    <property type="match status" value="1"/>
</dbReference>
<dbReference type="InterPro" id="IPR003439">
    <property type="entry name" value="ABC_transporter-like_ATP-bd"/>
</dbReference>
<keyword evidence="2" id="KW-0547">Nucleotide-binding</keyword>
<keyword evidence="1" id="KW-0813">Transport</keyword>
<dbReference type="OrthoDB" id="9802264at2"/>
<dbReference type="SUPFAM" id="SSF52540">
    <property type="entry name" value="P-loop containing nucleoside triphosphate hydrolases"/>
    <property type="match status" value="1"/>
</dbReference>
<dbReference type="GO" id="GO:0005524">
    <property type="term" value="F:ATP binding"/>
    <property type="evidence" value="ECO:0007669"/>
    <property type="project" value="UniProtKB-KW"/>
</dbReference>
<dbReference type="EMBL" id="FQVI01000015">
    <property type="protein sequence ID" value="SHF16980.1"/>
    <property type="molecule type" value="Genomic_DNA"/>
</dbReference>
<dbReference type="CDD" id="cd03255">
    <property type="entry name" value="ABC_MJ0796_LolCDE_FtsE"/>
    <property type="match status" value="1"/>
</dbReference>
<dbReference type="Gene3D" id="3.40.50.300">
    <property type="entry name" value="P-loop containing nucleotide triphosphate hydrolases"/>
    <property type="match status" value="1"/>
</dbReference>
<dbReference type="PANTHER" id="PTHR24220:SF685">
    <property type="entry name" value="ABC TRANSPORTER RELATED"/>
    <property type="match status" value="1"/>
</dbReference>
<dbReference type="InterPro" id="IPR015854">
    <property type="entry name" value="ABC_transpr_LolD-like"/>
</dbReference>
<evidence type="ECO:0000256" key="3">
    <source>
        <dbReference type="ARBA" id="ARBA00022840"/>
    </source>
</evidence>
<dbReference type="GO" id="GO:0016887">
    <property type="term" value="F:ATP hydrolysis activity"/>
    <property type="evidence" value="ECO:0007669"/>
    <property type="project" value="InterPro"/>
</dbReference>
<dbReference type="Proteomes" id="UP000184245">
    <property type="component" value="Unassembled WGS sequence"/>
</dbReference>
<evidence type="ECO:0000256" key="2">
    <source>
        <dbReference type="ARBA" id="ARBA00022741"/>
    </source>
</evidence>
<dbReference type="InterPro" id="IPR017911">
    <property type="entry name" value="MacB-like_ATP-bd"/>
</dbReference>
<evidence type="ECO:0000313" key="5">
    <source>
        <dbReference type="EMBL" id="SHF16980.1"/>
    </source>
</evidence>
<dbReference type="RefSeq" id="WP_072852680.1">
    <property type="nucleotide sequence ID" value="NZ_FQVI01000015.1"/>
</dbReference>
<feature type="domain" description="ABC transporter" evidence="4">
    <location>
        <begin position="3"/>
        <end position="224"/>
    </location>
</feature>
<dbReference type="GO" id="GO:0098796">
    <property type="term" value="C:membrane protein complex"/>
    <property type="evidence" value="ECO:0007669"/>
    <property type="project" value="UniProtKB-ARBA"/>
</dbReference>
<accession>A0A1M4ZG23</accession>
<keyword evidence="6" id="KW-1185">Reference proteome</keyword>
<gene>
    <name evidence="5" type="ORF">SAMN02745158_02741</name>
</gene>